<dbReference type="Proteomes" id="UP000824023">
    <property type="component" value="Unassembled WGS sequence"/>
</dbReference>
<comment type="caution">
    <text evidence="1">The sequence shown here is derived from an EMBL/GenBank/DDBJ whole genome shotgun (WGS) entry which is preliminary data.</text>
</comment>
<feature type="non-terminal residue" evidence="1">
    <location>
        <position position="1"/>
    </location>
</feature>
<reference evidence="1" key="1">
    <citation type="journal article" date="2021" name="PeerJ">
        <title>Extensive microbial diversity within the chicken gut microbiome revealed by metagenomics and culture.</title>
        <authorList>
            <person name="Gilroy R."/>
            <person name="Ravi A."/>
            <person name="Getino M."/>
            <person name="Pursley I."/>
            <person name="Horton D.L."/>
            <person name="Alikhan N.F."/>
            <person name="Baker D."/>
            <person name="Gharbi K."/>
            <person name="Hall N."/>
            <person name="Watson M."/>
            <person name="Adriaenssens E.M."/>
            <person name="Foster-Nyarko E."/>
            <person name="Jarju S."/>
            <person name="Secka A."/>
            <person name="Antonio M."/>
            <person name="Oren A."/>
            <person name="Chaudhuri R.R."/>
            <person name="La Ragione R."/>
            <person name="Hildebrand F."/>
            <person name="Pallen M.J."/>
        </authorList>
    </citation>
    <scope>NUCLEOTIDE SEQUENCE</scope>
    <source>
        <strain evidence="1">ChiHjej12B11-24981</strain>
    </source>
</reference>
<name>A0A9D2CXW8_9BACE</name>
<dbReference type="EMBL" id="DXCK01000107">
    <property type="protein sequence ID" value="HIZ02139.1"/>
    <property type="molecule type" value="Genomic_DNA"/>
</dbReference>
<accession>A0A9D2CXW8</accession>
<proteinExistence type="predicted"/>
<dbReference type="AlphaFoldDB" id="A0A9D2CXW8"/>
<reference evidence="1" key="2">
    <citation type="submission" date="2021-04" db="EMBL/GenBank/DDBJ databases">
        <authorList>
            <person name="Gilroy R."/>
        </authorList>
    </citation>
    <scope>NUCLEOTIDE SEQUENCE</scope>
    <source>
        <strain evidence="1">ChiHjej12B11-24981</strain>
    </source>
</reference>
<protein>
    <submittedName>
        <fullName evidence="1">Uncharacterized protein</fullName>
    </submittedName>
</protein>
<gene>
    <name evidence="1" type="ORF">H9819_07825</name>
</gene>
<evidence type="ECO:0000313" key="1">
    <source>
        <dbReference type="EMBL" id="HIZ02139.1"/>
    </source>
</evidence>
<organism evidence="1 2">
    <name type="scientific">Candidatus Bacteroides merdipullorum</name>
    <dbReference type="NCBI Taxonomy" id="2838474"/>
    <lineage>
        <taxon>Bacteria</taxon>
        <taxon>Pseudomonadati</taxon>
        <taxon>Bacteroidota</taxon>
        <taxon>Bacteroidia</taxon>
        <taxon>Bacteroidales</taxon>
        <taxon>Bacteroidaceae</taxon>
        <taxon>Bacteroides</taxon>
    </lineage>
</organism>
<sequence>PTLINWMTKICLHLILHQKILNQNCKMKHLDTFVQYKPRHTIIFMEVLEVTDTIDTKEICNVSWYMVCKDEIIIQSDFPMCATDGEFVNFVPIPRHSFLEARHLIKKIRKEQMFVPKNDKTAPSEFKQAYRKARRKIIQIIKKAQ</sequence>
<evidence type="ECO:0000313" key="2">
    <source>
        <dbReference type="Proteomes" id="UP000824023"/>
    </source>
</evidence>